<evidence type="ECO:0000256" key="1">
    <source>
        <dbReference type="SAM" id="MobiDB-lite"/>
    </source>
</evidence>
<accession>Q72F24</accession>
<dbReference type="EnsemblBacteria" id="AAS94874">
    <property type="protein sequence ID" value="AAS94874"/>
    <property type="gene ID" value="DVU_0391"/>
</dbReference>
<dbReference type="AlphaFoldDB" id="Q72F24"/>
<dbReference type="Proteomes" id="UP000002194">
    <property type="component" value="Chromosome"/>
</dbReference>
<evidence type="ECO:0000313" key="2">
    <source>
        <dbReference type="EMBL" id="AAS94874.1"/>
    </source>
</evidence>
<feature type="compositionally biased region" description="Polar residues" evidence="1">
    <location>
        <begin position="119"/>
        <end position="128"/>
    </location>
</feature>
<dbReference type="PaxDb" id="882-DVU_0391"/>
<dbReference type="InterPro" id="IPR011335">
    <property type="entry name" value="Restrct_endonuc-II-like"/>
</dbReference>
<organism evidence="2 3">
    <name type="scientific">Nitratidesulfovibrio vulgaris (strain ATCC 29579 / DSM 644 / CCUG 34227 / NCIMB 8303 / VKM B-1760 / Hildenborough)</name>
    <name type="common">Desulfovibrio vulgaris</name>
    <dbReference type="NCBI Taxonomy" id="882"/>
    <lineage>
        <taxon>Bacteria</taxon>
        <taxon>Pseudomonadati</taxon>
        <taxon>Thermodesulfobacteriota</taxon>
        <taxon>Desulfovibrionia</taxon>
        <taxon>Desulfovibrionales</taxon>
        <taxon>Desulfovibrionaceae</taxon>
        <taxon>Nitratidesulfovibrio</taxon>
    </lineage>
</organism>
<keyword evidence="3" id="KW-1185">Reference proteome</keyword>
<dbReference type="Pfam" id="PF07152">
    <property type="entry name" value="YaeQ"/>
    <property type="match status" value="1"/>
</dbReference>
<evidence type="ECO:0008006" key="4">
    <source>
        <dbReference type="Google" id="ProtNLM"/>
    </source>
</evidence>
<dbReference type="HOGENOM" id="CLU_1101513_0_0_7"/>
<sequence>MPSQLCSAREEANTAGVRQSAWTIAFEACTSGHPHRPGWHPIPARRRDPPRTFLSLRWGMPMKYTCTVTRQGIPGPPFSLLPAPLAGVRAAGSITHGESGVSRRTGPPKNDPFRHGRSANATPQSPFGTATLAPGTLAPSPRQATVPDLQRRFLLQAAEGELAWHIALKLIAFILWMEHEPQVEMGVGWHYKPDVVIRDADGKVRLWGDCGNIAVRKIERVAGWLPQDGVLHILRRGRRDAGQLADSLRGKGRDPSKVRITAFDDGFVDGLAASLDTTNRIEAVCRDADLTLSVSNRKGVTTLASHLHAVFPA</sequence>
<dbReference type="KEGG" id="dvu:DVU_0391"/>
<evidence type="ECO:0000313" key="3">
    <source>
        <dbReference type="Proteomes" id="UP000002194"/>
    </source>
</evidence>
<dbReference type="InterPro" id="IPR009822">
    <property type="entry name" value="YaeQ"/>
</dbReference>
<proteinExistence type="predicted"/>
<feature type="region of interest" description="Disordered" evidence="1">
    <location>
        <begin position="94"/>
        <end position="143"/>
    </location>
</feature>
<dbReference type="OrthoDB" id="5450538at2"/>
<gene>
    <name evidence="2" type="ordered locus">DVU_0391</name>
</gene>
<dbReference type="EMBL" id="AE017285">
    <property type="protein sequence ID" value="AAS94874.1"/>
    <property type="molecule type" value="Genomic_DNA"/>
</dbReference>
<name>Q72F24_NITV2</name>
<dbReference type="PATRIC" id="fig|882.5.peg.368"/>
<reference evidence="2 3" key="1">
    <citation type="journal article" date="2004" name="Nat. Biotechnol.">
        <title>The genome sequence of the anaerobic, sulfate-reducing bacterium Desulfovibrio vulgaris Hildenborough.</title>
        <authorList>
            <person name="Heidelberg J.F."/>
            <person name="Seshadri R."/>
            <person name="Haveman S.A."/>
            <person name="Hemme C.L."/>
            <person name="Paulsen I.T."/>
            <person name="Kolonay J.F."/>
            <person name="Eisen J.A."/>
            <person name="Ward N."/>
            <person name="Methe B."/>
            <person name="Brinkac L.M."/>
            <person name="Daugherty S.C."/>
            <person name="Deboy R.T."/>
            <person name="Dodson R.J."/>
            <person name="Durkin A.S."/>
            <person name="Madupu R."/>
            <person name="Nelson W.C."/>
            <person name="Sullivan S.A."/>
            <person name="Fouts D."/>
            <person name="Haft D.H."/>
            <person name="Selengut J."/>
            <person name="Peterson J.D."/>
            <person name="Davidsen T.M."/>
            <person name="Zafar N."/>
            <person name="Zhou L."/>
            <person name="Radune D."/>
            <person name="Dimitrov G."/>
            <person name="Hance M."/>
            <person name="Tran K."/>
            <person name="Khouri H."/>
            <person name="Gill J."/>
            <person name="Utterback T.R."/>
            <person name="Feldblyum T.V."/>
            <person name="Wall J.D."/>
            <person name="Voordouw G."/>
            <person name="Fraser C.M."/>
        </authorList>
    </citation>
    <scope>NUCLEOTIDE SEQUENCE [LARGE SCALE GENOMIC DNA]</scope>
    <source>
        <strain evidence="3">ATCC 29579 / DSM 644 / NCIMB 8303 / VKM B-1760 / Hildenborough</strain>
    </source>
</reference>
<dbReference type="STRING" id="882.DVU_0391"/>
<dbReference type="Gene3D" id="3.10.640.10">
    <property type="entry name" value="Restriction endonuclease-like alpha-beta roll domain"/>
    <property type="match status" value="1"/>
</dbReference>
<dbReference type="SUPFAM" id="SSF52980">
    <property type="entry name" value="Restriction endonuclease-like"/>
    <property type="match status" value="1"/>
</dbReference>
<protein>
    <recommendedName>
        <fullName evidence="4">YaeQ family protein</fullName>
    </recommendedName>
</protein>
<dbReference type="InterPro" id="IPR038590">
    <property type="entry name" value="YaeQ_sf"/>
</dbReference>
<dbReference type="eggNOG" id="COG4681">
    <property type="taxonomic scope" value="Bacteria"/>
</dbReference>